<reference evidence="2" key="1">
    <citation type="journal article" date="2020" name="Nat. Commun.">
        <title>Genome assembly of wild tea tree DASZ reveals pedigree and selection history of tea varieties.</title>
        <authorList>
            <person name="Zhang W."/>
            <person name="Zhang Y."/>
            <person name="Qiu H."/>
            <person name="Guo Y."/>
            <person name="Wan H."/>
            <person name="Zhang X."/>
            <person name="Scossa F."/>
            <person name="Alseekh S."/>
            <person name="Zhang Q."/>
            <person name="Wang P."/>
            <person name="Xu L."/>
            <person name="Schmidt M.H."/>
            <person name="Jia X."/>
            <person name="Li D."/>
            <person name="Zhu A."/>
            <person name="Guo F."/>
            <person name="Chen W."/>
            <person name="Ni D."/>
            <person name="Usadel B."/>
            <person name="Fernie A.R."/>
            <person name="Wen W."/>
        </authorList>
    </citation>
    <scope>NUCLEOTIDE SEQUENCE [LARGE SCALE GENOMIC DNA]</scope>
    <source>
        <strain evidence="2">cv. G240</strain>
    </source>
</reference>
<dbReference type="Proteomes" id="UP000593564">
    <property type="component" value="Unassembled WGS sequence"/>
</dbReference>
<dbReference type="EMBL" id="JACBKZ010000004">
    <property type="protein sequence ID" value="KAF5951946.1"/>
    <property type="molecule type" value="Genomic_DNA"/>
</dbReference>
<sequence>MMFNLLQAYLLSTIPTFPSTFISTNFSTVSSTSLIASTDSSAAAAISALSVTDSFLFANRNLTNPFESILRQHILNTSDKLLSYPPPSAFSIMKAVEYEASSLLRESDLGSEPISLSLFLTEPI</sequence>
<keyword evidence="2" id="KW-1185">Reference proteome</keyword>
<proteinExistence type="predicted"/>
<name>A0A7J7HJ56_CAMSI</name>
<dbReference type="AlphaFoldDB" id="A0A7J7HJ56"/>
<organism evidence="1 2">
    <name type="scientific">Camellia sinensis</name>
    <name type="common">Tea plant</name>
    <name type="synonym">Thea sinensis</name>
    <dbReference type="NCBI Taxonomy" id="4442"/>
    <lineage>
        <taxon>Eukaryota</taxon>
        <taxon>Viridiplantae</taxon>
        <taxon>Streptophyta</taxon>
        <taxon>Embryophyta</taxon>
        <taxon>Tracheophyta</taxon>
        <taxon>Spermatophyta</taxon>
        <taxon>Magnoliopsida</taxon>
        <taxon>eudicotyledons</taxon>
        <taxon>Gunneridae</taxon>
        <taxon>Pentapetalae</taxon>
        <taxon>asterids</taxon>
        <taxon>Ericales</taxon>
        <taxon>Theaceae</taxon>
        <taxon>Camellia</taxon>
    </lineage>
</organism>
<protein>
    <submittedName>
        <fullName evidence="1">Uncharacterized protein</fullName>
    </submittedName>
</protein>
<evidence type="ECO:0000313" key="1">
    <source>
        <dbReference type="EMBL" id="KAF5951946.1"/>
    </source>
</evidence>
<accession>A0A7J7HJ56</accession>
<gene>
    <name evidence="1" type="ORF">HYC85_009890</name>
</gene>
<reference evidence="1 2" key="2">
    <citation type="submission" date="2020-07" db="EMBL/GenBank/DDBJ databases">
        <title>Genome assembly of wild tea tree DASZ reveals pedigree and selection history of tea varieties.</title>
        <authorList>
            <person name="Zhang W."/>
        </authorList>
    </citation>
    <scope>NUCLEOTIDE SEQUENCE [LARGE SCALE GENOMIC DNA]</scope>
    <source>
        <strain evidence="2">cv. G240</strain>
        <tissue evidence="1">Leaf</tissue>
    </source>
</reference>
<evidence type="ECO:0000313" key="2">
    <source>
        <dbReference type="Proteomes" id="UP000593564"/>
    </source>
</evidence>
<comment type="caution">
    <text evidence="1">The sequence shown here is derived from an EMBL/GenBank/DDBJ whole genome shotgun (WGS) entry which is preliminary data.</text>
</comment>